<dbReference type="AlphaFoldDB" id="A0A0L0G935"/>
<dbReference type="Proteomes" id="UP000054560">
    <property type="component" value="Unassembled WGS sequence"/>
</dbReference>
<evidence type="ECO:0000256" key="1">
    <source>
        <dbReference type="SAM" id="MobiDB-lite"/>
    </source>
</evidence>
<evidence type="ECO:0000256" key="2">
    <source>
        <dbReference type="SAM" id="SignalP"/>
    </source>
</evidence>
<dbReference type="EMBL" id="KQ241704">
    <property type="protein sequence ID" value="KNC85391.1"/>
    <property type="molecule type" value="Genomic_DNA"/>
</dbReference>
<evidence type="ECO:0000313" key="3">
    <source>
        <dbReference type="EMBL" id="KNC85391.1"/>
    </source>
</evidence>
<feature type="region of interest" description="Disordered" evidence="1">
    <location>
        <begin position="125"/>
        <end position="156"/>
    </location>
</feature>
<reference evidence="3 4" key="1">
    <citation type="submission" date="2011-02" db="EMBL/GenBank/DDBJ databases">
        <title>The Genome Sequence of Sphaeroforma arctica JP610.</title>
        <authorList>
            <consortium name="The Broad Institute Genome Sequencing Platform"/>
            <person name="Russ C."/>
            <person name="Cuomo C."/>
            <person name="Young S.K."/>
            <person name="Zeng Q."/>
            <person name="Gargeya S."/>
            <person name="Alvarado L."/>
            <person name="Berlin A."/>
            <person name="Chapman S.B."/>
            <person name="Chen Z."/>
            <person name="Freedman E."/>
            <person name="Gellesch M."/>
            <person name="Goldberg J."/>
            <person name="Griggs A."/>
            <person name="Gujja S."/>
            <person name="Heilman E."/>
            <person name="Heiman D."/>
            <person name="Howarth C."/>
            <person name="Mehta T."/>
            <person name="Neiman D."/>
            <person name="Pearson M."/>
            <person name="Roberts A."/>
            <person name="Saif S."/>
            <person name="Shea T."/>
            <person name="Shenoy N."/>
            <person name="Sisk P."/>
            <person name="Stolte C."/>
            <person name="Sykes S."/>
            <person name="White J."/>
            <person name="Yandava C."/>
            <person name="Burger G."/>
            <person name="Gray M.W."/>
            <person name="Holland P.W.H."/>
            <person name="King N."/>
            <person name="Lang F.B.F."/>
            <person name="Roger A.J."/>
            <person name="Ruiz-Trillo I."/>
            <person name="Haas B."/>
            <person name="Nusbaum C."/>
            <person name="Birren B."/>
        </authorList>
    </citation>
    <scope>NUCLEOTIDE SEQUENCE [LARGE SCALE GENOMIC DNA]</scope>
    <source>
        <strain evidence="3 4">JP610</strain>
    </source>
</reference>
<protein>
    <submittedName>
        <fullName evidence="3">Uncharacterized protein</fullName>
    </submittedName>
</protein>
<proteinExistence type="predicted"/>
<evidence type="ECO:0000313" key="4">
    <source>
        <dbReference type="Proteomes" id="UP000054560"/>
    </source>
</evidence>
<name>A0A0L0G935_9EUKA</name>
<dbReference type="RefSeq" id="XP_014159293.1">
    <property type="nucleotide sequence ID" value="XM_014303818.1"/>
</dbReference>
<keyword evidence="2" id="KW-0732">Signal</keyword>
<feature type="signal peptide" evidence="2">
    <location>
        <begin position="1"/>
        <end position="20"/>
    </location>
</feature>
<sequence>MNSTMQYFLVLAAFVAVVLAAQKSIVNRQNRMRINRAIRRVFSPIDTAVTYETVTLIEIKVDNVTQGTGGRDLQAEFVRKVRDHTIVDFGHDNGIPSTEYLDRIGDGSQGTDFLNGSKLPVKIGDTGPIRTVEDAPASNSFSSRGDKKRDLKASDAQTETEYHSVVKFGPREDSIREFLLRIGDASRGTDRVNDIKFPKRIGDTVPIHTVTDVPTNDSFISRSDKKSDANFADLEEFNANSSLDSEEIKDEWNVRKSKGFVVAGVDTLGSFEAFLSLEEESEEMCEEEAAKQYHQRYIM</sequence>
<feature type="compositionally biased region" description="Basic and acidic residues" evidence="1">
    <location>
        <begin position="144"/>
        <end position="153"/>
    </location>
</feature>
<feature type="chain" id="PRO_5005538755" evidence="2">
    <location>
        <begin position="21"/>
        <end position="299"/>
    </location>
</feature>
<accession>A0A0L0G935</accession>
<dbReference type="GeneID" id="25902929"/>
<organism evidence="3 4">
    <name type="scientific">Sphaeroforma arctica JP610</name>
    <dbReference type="NCBI Taxonomy" id="667725"/>
    <lineage>
        <taxon>Eukaryota</taxon>
        <taxon>Ichthyosporea</taxon>
        <taxon>Ichthyophonida</taxon>
        <taxon>Sphaeroforma</taxon>
    </lineage>
</organism>
<keyword evidence="4" id="KW-1185">Reference proteome</keyword>
<gene>
    <name evidence="3" type="ORF">SARC_02425</name>
</gene>